<keyword evidence="1" id="KW-0472">Membrane</keyword>
<keyword evidence="4" id="KW-1185">Reference proteome</keyword>
<sequence>MTTLTLTPAMPLHGDVDRPDAIWVGLVEATDLAEPVDTITVDEGELFDRARLLVRERGAVRGYVTLALTDGRLDAAALRSAVAALPVVPPAARPAPLPMTVVVCTRDRAALLRDALAAIRAIDYPAYEVVVVDNAPATTETRDLLAAEFPDFRYVREDAAGLSHARNAGLHAAAGQIVAFTDDDVAVDPQWLWAIAAGFSRGDDVGCVSGVVPTGELRNDVQAYFDARVSWSKLTTARVFRLSEPPADLPMFPFCVGEFGTGANFAVRRDGMRALGGFDTALGVGTRTKGGEDLDMFLRLLYDDQAILVEPAALVWHRHRADLDALTAQAIGYGRGFGAWATTVVLDPRMLGAALARAPRAVVRLLNKPMSTVDDTATSSALSAESRRVGRRELASIAGGPAAYFAERRAQREAGTLAGPASRGPAMERRCWASLAGVGGVIGLLGLLPLPPALSLLLVGLFILIGPGALVRAWVVLPPNFAPIVIPAIGLSALLLLTTGIVYAQWWNPLLWLLALAAATCVGAVVSFAARRTA</sequence>
<keyword evidence="1" id="KW-0812">Transmembrane</keyword>
<proteinExistence type="predicted"/>
<feature type="transmembrane region" description="Helical" evidence="1">
    <location>
        <begin position="510"/>
        <end position="530"/>
    </location>
</feature>
<keyword evidence="1" id="KW-1133">Transmembrane helix</keyword>
<comment type="caution">
    <text evidence="3">The sequence shown here is derived from an EMBL/GenBank/DDBJ whole genome shotgun (WGS) entry which is preliminary data.</text>
</comment>
<dbReference type="PANTHER" id="PTHR43685">
    <property type="entry name" value="GLYCOSYLTRANSFERASE"/>
    <property type="match status" value="1"/>
</dbReference>
<evidence type="ECO:0000313" key="3">
    <source>
        <dbReference type="EMBL" id="MBD7957067.1"/>
    </source>
</evidence>
<organism evidence="3 4">
    <name type="scientific">Microbacterium pullorum</name>
    <dbReference type="NCBI Taxonomy" id="2762236"/>
    <lineage>
        <taxon>Bacteria</taxon>
        <taxon>Bacillati</taxon>
        <taxon>Actinomycetota</taxon>
        <taxon>Actinomycetes</taxon>
        <taxon>Micrococcales</taxon>
        <taxon>Microbacteriaceae</taxon>
        <taxon>Microbacterium</taxon>
    </lineage>
</organism>
<dbReference type="RefSeq" id="WP_191718141.1">
    <property type="nucleotide sequence ID" value="NZ_JACSQP010000003.1"/>
</dbReference>
<evidence type="ECO:0000313" key="4">
    <source>
        <dbReference type="Proteomes" id="UP000648352"/>
    </source>
</evidence>
<dbReference type="Gene3D" id="3.90.550.10">
    <property type="entry name" value="Spore Coat Polysaccharide Biosynthesis Protein SpsA, Chain A"/>
    <property type="match status" value="1"/>
</dbReference>
<dbReference type="InterPro" id="IPR029044">
    <property type="entry name" value="Nucleotide-diphossugar_trans"/>
</dbReference>
<protein>
    <submittedName>
        <fullName evidence="3">Glycosyltransferase</fullName>
    </submittedName>
</protein>
<feature type="domain" description="Glycosyltransferase 2-like" evidence="2">
    <location>
        <begin position="100"/>
        <end position="230"/>
    </location>
</feature>
<dbReference type="EMBL" id="JACSQP010000003">
    <property type="protein sequence ID" value="MBD7957067.1"/>
    <property type="molecule type" value="Genomic_DNA"/>
</dbReference>
<dbReference type="SUPFAM" id="SSF53448">
    <property type="entry name" value="Nucleotide-diphospho-sugar transferases"/>
    <property type="match status" value="1"/>
</dbReference>
<accession>A0ABR8S0Q1</accession>
<dbReference type="InterPro" id="IPR050834">
    <property type="entry name" value="Glycosyltransf_2"/>
</dbReference>
<reference evidence="3 4" key="1">
    <citation type="submission" date="2020-08" db="EMBL/GenBank/DDBJ databases">
        <title>A Genomic Blueprint of the Chicken Gut Microbiome.</title>
        <authorList>
            <person name="Gilroy R."/>
            <person name="Ravi A."/>
            <person name="Getino M."/>
            <person name="Pursley I."/>
            <person name="Horton D.L."/>
            <person name="Alikhan N.-F."/>
            <person name="Baker D."/>
            <person name="Gharbi K."/>
            <person name="Hall N."/>
            <person name="Watson M."/>
            <person name="Adriaenssens E.M."/>
            <person name="Foster-Nyarko E."/>
            <person name="Jarju S."/>
            <person name="Secka A."/>
            <person name="Antonio M."/>
            <person name="Oren A."/>
            <person name="Chaudhuri R."/>
            <person name="La Ragione R.M."/>
            <person name="Hildebrand F."/>
            <person name="Pallen M.J."/>
        </authorList>
    </citation>
    <scope>NUCLEOTIDE SEQUENCE [LARGE SCALE GENOMIC DNA]</scope>
    <source>
        <strain evidence="3 4">Sa4CUA7</strain>
    </source>
</reference>
<dbReference type="Pfam" id="PF00535">
    <property type="entry name" value="Glycos_transf_2"/>
    <property type="match status" value="1"/>
</dbReference>
<feature type="transmembrane region" description="Helical" evidence="1">
    <location>
        <begin position="484"/>
        <end position="504"/>
    </location>
</feature>
<dbReference type="Proteomes" id="UP000648352">
    <property type="component" value="Unassembled WGS sequence"/>
</dbReference>
<dbReference type="InterPro" id="IPR001173">
    <property type="entry name" value="Glyco_trans_2-like"/>
</dbReference>
<evidence type="ECO:0000256" key="1">
    <source>
        <dbReference type="SAM" id="Phobius"/>
    </source>
</evidence>
<dbReference type="PANTHER" id="PTHR43685:SF2">
    <property type="entry name" value="GLYCOSYLTRANSFERASE 2-LIKE DOMAIN-CONTAINING PROTEIN"/>
    <property type="match status" value="1"/>
</dbReference>
<gene>
    <name evidence="3" type="ORF">H9651_05420</name>
</gene>
<evidence type="ECO:0000259" key="2">
    <source>
        <dbReference type="Pfam" id="PF00535"/>
    </source>
</evidence>
<feature type="transmembrane region" description="Helical" evidence="1">
    <location>
        <begin position="456"/>
        <end position="477"/>
    </location>
</feature>
<name>A0ABR8S0Q1_9MICO</name>